<dbReference type="PANTHER" id="PTHR45688">
    <property type="match status" value="1"/>
</dbReference>
<comment type="similarity">
    <text evidence="2 4">Belongs to the class-III pyridoxal-phosphate-dependent aminotransferase family.</text>
</comment>
<comment type="caution">
    <text evidence="5">The sequence shown here is derived from an EMBL/GenBank/DDBJ whole genome shotgun (WGS) entry which is preliminary data.</text>
</comment>
<reference evidence="5 6" key="1">
    <citation type="submission" date="2017-10" db="EMBL/GenBank/DDBJ databases">
        <title>Sequencing the genomes of 1000 actinobacteria strains.</title>
        <authorList>
            <person name="Klenk H.-P."/>
        </authorList>
    </citation>
    <scope>NUCLEOTIDE SEQUENCE [LARGE SCALE GENOMIC DNA]</scope>
    <source>
        <strain evidence="5 6">DSM 15597</strain>
    </source>
</reference>
<dbReference type="GO" id="GO:0030170">
    <property type="term" value="F:pyridoxal phosphate binding"/>
    <property type="evidence" value="ECO:0007669"/>
    <property type="project" value="InterPro"/>
</dbReference>
<accession>A0A2A9CPR2</accession>
<dbReference type="AlphaFoldDB" id="A0A2A9CPR2"/>
<evidence type="ECO:0000256" key="3">
    <source>
        <dbReference type="ARBA" id="ARBA00022898"/>
    </source>
</evidence>
<dbReference type="InterPro" id="IPR005814">
    <property type="entry name" value="Aminotrans_3"/>
</dbReference>
<dbReference type="InterPro" id="IPR015422">
    <property type="entry name" value="PyrdxlP-dep_Trfase_small"/>
</dbReference>
<dbReference type="Pfam" id="PF00202">
    <property type="entry name" value="Aminotran_3"/>
    <property type="match status" value="1"/>
</dbReference>
<gene>
    <name evidence="5" type="ORF">ATK74_0920</name>
</gene>
<evidence type="ECO:0000313" key="6">
    <source>
        <dbReference type="Proteomes" id="UP000226079"/>
    </source>
</evidence>
<dbReference type="PROSITE" id="PS00600">
    <property type="entry name" value="AA_TRANSFER_CLASS_3"/>
    <property type="match status" value="1"/>
</dbReference>
<dbReference type="Gene3D" id="3.90.1150.10">
    <property type="entry name" value="Aspartate Aminotransferase, domain 1"/>
    <property type="match status" value="1"/>
</dbReference>
<dbReference type="GO" id="GO:0008483">
    <property type="term" value="F:transaminase activity"/>
    <property type="evidence" value="ECO:0007669"/>
    <property type="project" value="InterPro"/>
</dbReference>
<dbReference type="EMBL" id="PDJC01000001">
    <property type="protein sequence ID" value="PFG16383.1"/>
    <property type="molecule type" value="Genomic_DNA"/>
</dbReference>
<protein>
    <submittedName>
        <fullName evidence="5">2,2-dialkylglycine decarboxylase (Pyruvate)</fullName>
    </submittedName>
</protein>
<name>A0A2A9CPR2_9ACTN</name>
<proteinExistence type="inferred from homology"/>
<dbReference type="PIRSF" id="PIRSF000521">
    <property type="entry name" value="Transaminase_4ab_Lys_Orn"/>
    <property type="match status" value="1"/>
</dbReference>
<dbReference type="InterPro" id="IPR015421">
    <property type="entry name" value="PyrdxlP-dep_Trfase_major"/>
</dbReference>
<keyword evidence="3 4" id="KW-0663">Pyridoxal phosphate</keyword>
<evidence type="ECO:0000256" key="1">
    <source>
        <dbReference type="ARBA" id="ARBA00001933"/>
    </source>
</evidence>
<keyword evidence="6" id="KW-1185">Reference proteome</keyword>
<dbReference type="Proteomes" id="UP000226079">
    <property type="component" value="Unassembled WGS sequence"/>
</dbReference>
<evidence type="ECO:0000256" key="4">
    <source>
        <dbReference type="RuleBase" id="RU003560"/>
    </source>
</evidence>
<dbReference type="SUPFAM" id="SSF53383">
    <property type="entry name" value="PLP-dependent transferases"/>
    <property type="match status" value="1"/>
</dbReference>
<keyword evidence="5" id="KW-0670">Pyruvate</keyword>
<dbReference type="Gene3D" id="3.40.640.10">
    <property type="entry name" value="Type I PLP-dependent aspartate aminotransferase-like (Major domain)"/>
    <property type="match status" value="1"/>
</dbReference>
<organism evidence="5 6">
    <name type="scientific">Propionicimonas paludicola</name>
    <dbReference type="NCBI Taxonomy" id="185243"/>
    <lineage>
        <taxon>Bacteria</taxon>
        <taxon>Bacillati</taxon>
        <taxon>Actinomycetota</taxon>
        <taxon>Actinomycetes</taxon>
        <taxon>Propionibacteriales</taxon>
        <taxon>Nocardioidaceae</taxon>
        <taxon>Propionicimonas</taxon>
    </lineage>
</organism>
<evidence type="ECO:0000313" key="5">
    <source>
        <dbReference type="EMBL" id="PFG16383.1"/>
    </source>
</evidence>
<dbReference type="OrthoDB" id="9801052at2"/>
<dbReference type="RefSeq" id="WP_098459929.1">
    <property type="nucleotide sequence ID" value="NZ_PDJC01000001.1"/>
</dbReference>
<sequence length="435" mass="46493">MIDESSFWATANRHLTRYGGGSFITEPIVSASGSWVTTAAGRKVLDFTSGQMSAILGHSHPRIVESLARAAGSLDHLYSNMISPPVVDLARRLAESLPAPLQKVQLLSTGSEANEAALRLAKLVTGGWEVVSFSRSYHGVTSGSLSATYAAGRRGYGPTMPGNLVLPTPNSYRPELIGPDGELDWRRQLDLGFAQIDAASTGALAACIVEPIISAGGLLVPPPGYLRALQEKCRERGMLLILDEAQTGLCRTGDWYAFQDEGVVPDILTLSKTLGAGLPLAAVITSAEIEQTAFERGYFFFTTHTNDPLVAAVGNTVLDVLESEELAARSRDLGRRLAARLWALGDHLPVIGDVRGRGLLQGLELVLDRESKAPAETLGDRVTQLCWEHGLHMNLARVPGLSGTFRIAPPLTISDDELELGLEILAQSLTEAVGP</sequence>
<dbReference type="CDD" id="cd00610">
    <property type="entry name" value="OAT_like"/>
    <property type="match status" value="1"/>
</dbReference>
<comment type="cofactor">
    <cofactor evidence="1">
        <name>pyridoxal 5'-phosphate</name>
        <dbReference type="ChEBI" id="CHEBI:597326"/>
    </cofactor>
</comment>
<evidence type="ECO:0000256" key="2">
    <source>
        <dbReference type="ARBA" id="ARBA00008954"/>
    </source>
</evidence>
<dbReference type="FunFam" id="3.40.640.10:FF:000004">
    <property type="entry name" value="Acetylornithine aminotransferase"/>
    <property type="match status" value="1"/>
</dbReference>
<dbReference type="InterPro" id="IPR015424">
    <property type="entry name" value="PyrdxlP-dep_Trfase"/>
</dbReference>
<dbReference type="PANTHER" id="PTHR45688:SF13">
    <property type="entry name" value="ALANINE--GLYOXYLATE AMINOTRANSFERASE 2-LIKE"/>
    <property type="match status" value="1"/>
</dbReference>
<dbReference type="InterPro" id="IPR049704">
    <property type="entry name" value="Aminotrans_3_PPA_site"/>
</dbReference>